<protein>
    <submittedName>
        <fullName evidence="7">ABC transporter permease</fullName>
    </submittedName>
</protein>
<comment type="caution">
    <text evidence="7">The sequence shown here is derived from an EMBL/GenBank/DDBJ whole genome shotgun (WGS) entry which is preliminary data.</text>
</comment>
<feature type="transmembrane region" description="Helical" evidence="5">
    <location>
        <begin position="30"/>
        <end position="48"/>
    </location>
</feature>
<evidence type="ECO:0000259" key="6">
    <source>
        <dbReference type="PROSITE" id="PS50928"/>
    </source>
</evidence>
<dbReference type="RefSeq" id="WP_163303907.1">
    <property type="nucleotide sequence ID" value="NZ_JAAGRQ010000150.1"/>
</dbReference>
<comment type="subcellular location">
    <subcellularLocation>
        <location evidence="1 5">Cell membrane</location>
        <topology evidence="1 5">Multi-pass membrane protein</topology>
    </subcellularLocation>
</comment>
<evidence type="ECO:0000256" key="2">
    <source>
        <dbReference type="ARBA" id="ARBA00022692"/>
    </source>
</evidence>
<dbReference type="PANTHER" id="PTHR43376:SF1">
    <property type="entry name" value="OLIGOPEPTIDE TRANSPORT SYSTEM PERMEASE PROTEIN"/>
    <property type="match status" value="1"/>
</dbReference>
<dbReference type="Gene3D" id="1.10.3720.10">
    <property type="entry name" value="MetI-like"/>
    <property type="match status" value="1"/>
</dbReference>
<dbReference type="PANTHER" id="PTHR43376">
    <property type="entry name" value="OLIGOPEPTIDE TRANSPORT SYSTEM PERMEASE PROTEIN"/>
    <property type="match status" value="1"/>
</dbReference>
<organism evidence="7 8">
    <name type="scientific">Desulfolutivibrio sulfodismutans</name>
    <dbReference type="NCBI Taxonomy" id="63561"/>
    <lineage>
        <taxon>Bacteria</taxon>
        <taxon>Pseudomonadati</taxon>
        <taxon>Thermodesulfobacteriota</taxon>
        <taxon>Desulfovibrionia</taxon>
        <taxon>Desulfovibrionales</taxon>
        <taxon>Desulfovibrionaceae</taxon>
        <taxon>Desulfolutivibrio</taxon>
    </lineage>
</organism>
<gene>
    <name evidence="7" type="ORF">G3N56_19065</name>
</gene>
<accession>A0A7K3NRL6</accession>
<feature type="transmembrane region" description="Helical" evidence="5">
    <location>
        <begin position="152"/>
        <end position="184"/>
    </location>
</feature>
<feature type="domain" description="ABC transmembrane type-1" evidence="6">
    <location>
        <begin position="117"/>
        <end position="328"/>
    </location>
</feature>
<proteinExistence type="inferred from homology"/>
<evidence type="ECO:0000256" key="3">
    <source>
        <dbReference type="ARBA" id="ARBA00022989"/>
    </source>
</evidence>
<dbReference type="SUPFAM" id="SSF161098">
    <property type="entry name" value="MetI-like"/>
    <property type="match status" value="1"/>
</dbReference>
<evidence type="ECO:0000256" key="5">
    <source>
        <dbReference type="RuleBase" id="RU363032"/>
    </source>
</evidence>
<evidence type="ECO:0000313" key="8">
    <source>
        <dbReference type="Proteomes" id="UP000469724"/>
    </source>
</evidence>
<keyword evidence="3 5" id="KW-1133">Transmembrane helix</keyword>
<dbReference type="Proteomes" id="UP000469724">
    <property type="component" value="Unassembled WGS sequence"/>
</dbReference>
<dbReference type="Pfam" id="PF00528">
    <property type="entry name" value="BPD_transp_1"/>
    <property type="match status" value="1"/>
</dbReference>
<evidence type="ECO:0000256" key="4">
    <source>
        <dbReference type="ARBA" id="ARBA00023136"/>
    </source>
</evidence>
<reference evidence="7 8" key="1">
    <citation type="submission" date="2020-02" db="EMBL/GenBank/DDBJ databases">
        <title>Comparative genomics of sulfur disproportionating microorganisms.</title>
        <authorList>
            <person name="Ward L.M."/>
            <person name="Bertran E."/>
            <person name="Johnston D.T."/>
        </authorList>
    </citation>
    <scope>NUCLEOTIDE SEQUENCE [LARGE SCALE GENOMIC DNA]</scope>
    <source>
        <strain evidence="7 8">DSM 3696</strain>
    </source>
</reference>
<dbReference type="PROSITE" id="PS50928">
    <property type="entry name" value="ABC_TM1"/>
    <property type="match status" value="1"/>
</dbReference>
<dbReference type="GO" id="GO:0055085">
    <property type="term" value="P:transmembrane transport"/>
    <property type="evidence" value="ECO:0007669"/>
    <property type="project" value="InterPro"/>
</dbReference>
<dbReference type="GO" id="GO:0005886">
    <property type="term" value="C:plasma membrane"/>
    <property type="evidence" value="ECO:0007669"/>
    <property type="project" value="UniProtKB-SubCell"/>
</dbReference>
<keyword evidence="8" id="KW-1185">Reference proteome</keyword>
<name>A0A7K3NRL6_9BACT</name>
<sequence>MSRELPATKAGPRAQAWAWLRAAAGRMAEYLASLAVLAAITFFALRALPGDPLAILYGEASVQGLTPENRAILAARHGLDASLPEQFLHYAGMLCRGDLGQSARHARPVAQVIGQALPWTLLLVTSATAMALAAGLFLGIEAGMRRGRAADGIILAAVTALDSLPLFVKAILALFALCLGLALFPVSGAATPFTQAKDWALAADVAWHAAVPAGVLALHEITKLTFVIRALVVAVRGRPFLTVARAKGVSAFGLRSRHVAPNVMAQVTARTAAMFTELFAGSIFVETVFSYPGLGRLLYEGIFGRDYPLVQGLVLVLGAGVLTVNMAADLVIGRLTEREARG</sequence>
<evidence type="ECO:0000256" key="1">
    <source>
        <dbReference type="ARBA" id="ARBA00004651"/>
    </source>
</evidence>
<dbReference type="InterPro" id="IPR000515">
    <property type="entry name" value="MetI-like"/>
</dbReference>
<feature type="transmembrane region" description="Helical" evidence="5">
    <location>
        <begin position="309"/>
        <end position="332"/>
    </location>
</feature>
<comment type="similarity">
    <text evidence="5">Belongs to the binding-protein-dependent transport system permease family.</text>
</comment>
<feature type="transmembrane region" description="Helical" evidence="5">
    <location>
        <begin position="116"/>
        <end position="140"/>
    </location>
</feature>
<dbReference type="CDD" id="cd06261">
    <property type="entry name" value="TM_PBP2"/>
    <property type="match status" value="1"/>
</dbReference>
<keyword evidence="5" id="KW-0813">Transport</keyword>
<evidence type="ECO:0000313" key="7">
    <source>
        <dbReference type="EMBL" id="NDY58842.1"/>
    </source>
</evidence>
<dbReference type="EMBL" id="JAAGRQ010000150">
    <property type="protein sequence ID" value="NDY58842.1"/>
    <property type="molecule type" value="Genomic_DNA"/>
</dbReference>
<dbReference type="AlphaFoldDB" id="A0A7K3NRL6"/>
<dbReference type="InterPro" id="IPR035906">
    <property type="entry name" value="MetI-like_sf"/>
</dbReference>
<keyword evidence="2 5" id="KW-0812">Transmembrane</keyword>
<keyword evidence="4 5" id="KW-0472">Membrane</keyword>
<feature type="transmembrane region" description="Helical" evidence="5">
    <location>
        <begin position="267"/>
        <end position="289"/>
    </location>
</feature>